<gene>
    <name evidence="2" type="ORF">Pan241w_27000</name>
</gene>
<dbReference type="CDD" id="cd02440">
    <property type="entry name" value="AdoMet_MTases"/>
    <property type="match status" value="1"/>
</dbReference>
<reference evidence="2 3" key="1">
    <citation type="submission" date="2019-02" db="EMBL/GenBank/DDBJ databases">
        <title>Deep-cultivation of Planctomycetes and their phenomic and genomic characterization uncovers novel biology.</title>
        <authorList>
            <person name="Wiegand S."/>
            <person name="Jogler M."/>
            <person name="Boedeker C."/>
            <person name="Pinto D."/>
            <person name="Vollmers J."/>
            <person name="Rivas-Marin E."/>
            <person name="Kohn T."/>
            <person name="Peeters S.H."/>
            <person name="Heuer A."/>
            <person name="Rast P."/>
            <person name="Oberbeckmann S."/>
            <person name="Bunk B."/>
            <person name="Jeske O."/>
            <person name="Meyerdierks A."/>
            <person name="Storesund J.E."/>
            <person name="Kallscheuer N."/>
            <person name="Luecker S."/>
            <person name="Lage O.M."/>
            <person name="Pohl T."/>
            <person name="Merkel B.J."/>
            <person name="Hornburger P."/>
            <person name="Mueller R.-W."/>
            <person name="Bruemmer F."/>
            <person name="Labrenz M."/>
            <person name="Spormann A.M."/>
            <person name="Op den Camp H."/>
            <person name="Overmann J."/>
            <person name="Amann R."/>
            <person name="Jetten M.S.M."/>
            <person name="Mascher T."/>
            <person name="Medema M.H."/>
            <person name="Devos D.P."/>
            <person name="Kaster A.-K."/>
            <person name="Ovreas L."/>
            <person name="Rohde M."/>
            <person name="Galperin M.Y."/>
            <person name="Jogler C."/>
        </authorList>
    </citation>
    <scope>NUCLEOTIDE SEQUENCE [LARGE SCALE GENOMIC DNA]</scope>
    <source>
        <strain evidence="2 3">Pan241w</strain>
    </source>
</reference>
<dbReference type="Pfam" id="PF13847">
    <property type="entry name" value="Methyltransf_31"/>
    <property type="match status" value="1"/>
</dbReference>
<dbReference type="Gene3D" id="3.40.50.150">
    <property type="entry name" value="Vaccinia Virus protein VP39"/>
    <property type="match status" value="1"/>
</dbReference>
<evidence type="ECO:0000313" key="2">
    <source>
        <dbReference type="EMBL" id="QDT42614.1"/>
    </source>
</evidence>
<keyword evidence="3" id="KW-1185">Reference proteome</keyword>
<sequence>MGSIADSDAVHDISKILPQHQSALTILNGKLQKPGTDSCNWLDLACGKGQIISQLSENLSSENRSKLIYSGYDINIENTRTAGRMAKGLGFKSFSFKHGDLSQFTKLLDDNEKFDFITCTNTAHELQPGAFASIIIDALLRLTDTGELFIYDMESLIQPELGALPWRHDEISELLKELFDELSSNFHVHVPSWKHSTCKGWTIVIQREYLNDVANETIMNKRADINRRLELKIDEILEARLNECNTTLATFTEYGVVTANDEQTRIDALYEFWALHNTLRIRK</sequence>
<proteinExistence type="predicted"/>
<dbReference type="InterPro" id="IPR029063">
    <property type="entry name" value="SAM-dependent_MTases_sf"/>
</dbReference>
<dbReference type="Proteomes" id="UP000317171">
    <property type="component" value="Chromosome"/>
</dbReference>
<dbReference type="RefSeq" id="WP_145216142.1">
    <property type="nucleotide sequence ID" value="NZ_CP036269.1"/>
</dbReference>
<organism evidence="2 3">
    <name type="scientific">Gimesia alba</name>
    <dbReference type="NCBI Taxonomy" id="2527973"/>
    <lineage>
        <taxon>Bacteria</taxon>
        <taxon>Pseudomonadati</taxon>
        <taxon>Planctomycetota</taxon>
        <taxon>Planctomycetia</taxon>
        <taxon>Planctomycetales</taxon>
        <taxon>Planctomycetaceae</taxon>
        <taxon>Gimesia</taxon>
    </lineage>
</organism>
<dbReference type="AlphaFoldDB" id="A0A517RFG6"/>
<feature type="domain" description="Methyltransferase" evidence="1">
    <location>
        <begin position="37"/>
        <end position="174"/>
    </location>
</feature>
<evidence type="ECO:0000313" key="3">
    <source>
        <dbReference type="Proteomes" id="UP000317171"/>
    </source>
</evidence>
<dbReference type="EMBL" id="CP036269">
    <property type="protein sequence ID" value="QDT42614.1"/>
    <property type="molecule type" value="Genomic_DNA"/>
</dbReference>
<evidence type="ECO:0000259" key="1">
    <source>
        <dbReference type="Pfam" id="PF13847"/>
    </source>
</evidence>
<dbReference type="OrthoDB" id="257407at2"/>
<name>A0A517RFG6_9PLAN</name>
<dbReference type="KEGG" id="gaz:Pan241w_27000"/>
<protein>
    <recommendedName>
        <fullName evidence="1">Methyltransferase domain-containing protein</fullName>
    </recommendedName>
</protein>
<dbReference type="SUPFAM" id="SSF53335">
    <property type="entry name" value="S-adenosyl-L-methionine-dependent methyltransferases"/>
    <property type="match status" value="1"/>
</dbReference>
<accession>A0A517RFG6</accession>
<dbReference type="InterPro" id="IPR025714">
    <property type="entry name" value="Methyltranfer_dom"/>
</dbReference>